<sequence>GRAPGGSPRPRGPDPLRYSERLTQQRSHMLFKRQVEGLGEPTTEPRPLSRGFSAAWYLPNFTQAGASPGPSAINPAGLSIVMPSPRTVYLSTSSGQQEYGPIGSAKVLVSANTDESMVSSAKKIKRESENEFTKNDVLHQPNEEIGDKKTAGTYDLFDESLLEDPFLDQTIRSLDITSDPFPDLMRSDVSSIIEEVEEEQSQEFE</sequence>
<feature type="non-terminal residue" evidence="2">
    <location>
        <position position="1"/>
    </location>
</feature>
<organism evidence="2">
    <name type="scientific">Pectinophora gossypiella</name>
    <name type="common">Cotton pink bollworm</name>
    <name type="synonym">Depressaria gossypiella</name>
    <dbReference type="NCBI Taxonomy" id="13191"/>
    <lineage>
        <taxon>Eukaryota</taxon>
        <taxon>Metazoa</taxon>
        <taxon>Ecdysozoa</taxon>
        <taxon>Arthropoda</taxon>
        <taxon>Hexapoda</taxon>
        <taxon>Insecta</taxon>
        <taxon>Pterygota</taxon>
        <taxon>Neoptera</taxon>
        <taxon>Endopterygota</taxon>
        <taxon>Lepidoptera</taxon>
        <taxon>Glossata</taxon>
        <taxon>Ditrysia</taxon>
        <taxon>Gelechioidea</taxon>
        <taxon>Gelechiidae</taxon>
        <taxon>Apatetrinae</taxon>
        <taxon>Pectinophora</taxon>
    </lineage>
</organism>
<feature type="region of interest" description="Disordered" evidence="1">
    <location>
        <begin position="1"/>
        <end position="25"/>
    </location>
</feature>
<feature type="region of interest" description="Disordered" evidence="1">
    <location>
        <begin position="128"/>
        <end position="149"/>
    </location>
</feature>
<reference evidence="2" key="1">
    <citation type="submission" date="2015-09" db="EMBL/GenBank/DDBJ databases">
        <title>De novo assembly of Pectinophora gossypiella (Pink Bollworm) gut transcriptome.</title>
        <authorList>
            <person name="Tassone E.E."/>
        </authorList>
    </citation>
    <scope>NUCLEOTIDE SEQUENCE</scope>
</reference>
<evidence type="ECO:0000313" key="2">
    <source>
        <dbReference type="EMBL" id="JAT89005.1"/>
    </source>
</evidence>
<dbReference type="EMBL" id="GDQN01002049">
    <property type="protein sequence ID" value="JAT89005.1"/>
    <property type="molecule type" value="Transcribed_RNA"/>
</dbReference>
<proteinExistence type="predicted"/>
<dbReference type="AlphaFoldDB" id="A0A1E1WPR4"/>
<protein>
    <submittedName>
        <fullName evidence="2">Uncharacterized protein</fullName>
    </submittedName>
</protein>
<evidence type="ECO:0000256" key="1">
    <source>
        <dbReference type="SAM" id="MobiDB-lite"/>
    </source>
</evidence>
<accession>A0A1E1WPR4</accession>
<feature type="compositionally biased region" description="Basic and acidic residues" evidence="1">
    <location>
        <begin position="11"/>
        <end position="20"/>
    </location>
</feature>
<gene>
    <name evidence="2" type="ORF">g.13710</name>
</gene>
<dbReference type="OrthoDB" id="7788762at2759"/>
<name>A0A1E1WPR4_PECGO</name>